<dbReference type="CDD" id="cd04792">
    <property type="entry name" value="LanM-like"/>
    <property type="match status" value="1"/>
</dbReference>
<dbReference type="Proteomes" id="UP001183414">
    <property type="component" value="Unassembled WGS sequence"/>
</dbReference>
<dbReference type="Pfam" id="PF05147">
    <property type="entry name" value="LANC_like"/>
    <property type="match status" value="1"/>
</dbReference>
<evidence type="ECO:0000259" key="2">
    <source>
        <dbReference type="Pfam" id="PF13575"/>
    </source>
</evidence>
<dbReference type="RefSeq" id="WP_311675029.1">
    <property type="nucleotide sequence ID" value="NZ_JAVREQ010000021.1"/>
</dbReference>
<dbReference type="InterPro" id="IPR017146">
    <property type="entry name" value="Lanti_2_LanM"/>
</dbReference>
<gene>
    <name evidence="3" type="ORF">RM572_21545</name>
</gene>
<sequence>MTNPRSFHDPAGEGLAPYWWARGLTLRDRLHAGAAEAVTAATGAELDDWRRRTRTLDPDGAMALRLDDLQLGEGELAALASEPAARLAGRSELPSWARFVADALADAPAAAPEAACAAPGAGPDGDWRAAFAQVFAPLVRAAALRLQAGVPQDPQVVDARVGARFSERLGRRLAEPAARTLVLELHRAREAGRLAGADPRTRFADFVRRTGGRQDLCRLFADYPVLARLLAQLCLQTSDATAEVLGRYRADRDALRTTLFGGRDPGPVVEVDLGQGDTHDRGRSVAKLRFASGARVVYKPRSTAQHAPLDRMIHWLNGKVPGLALRTLATLDRPGYGWVEHVERRPCDEDADVDRFYRRQGALLALLHAVEGVDMHCENLIACADQPVLVDVETLLHPSVPPATTAGSDPAAVVFAASVHRTCVLPQPMFGENGALDVSALGGSGGGTYPTDCVTWADPCTDTMRLVRRPQPYAGADNLPARAGADADPGAYEAALLSGFRAGYDALTAHRDELLAPGGPLSACGEAQLRLIARPTRLYGTLLEESTHPELLRDALDRDAVLAALHLESEGDALRKRLVEAEIADLWQGDVPLFRHRPQHRHAWTSDGTRLTGLLARSGLQSAHEKVRTLSEVGRHQQEWLISSALAVHRSGPQAHRSGNPSPSAPPAAAVGERRLMAAACGIADEIVGRAVHRDDRANWLGMEPVDGAHWSVLPMGAGLAHGYTGPALFLAQLGALTGVARYTELAADAARPLPLLTRALADDPRLARAVGIGGFHGLGGLCYALARLGTLLGGTAGDGLADALTAWAAAGAAAAEEDDGPTGLGDGTAGALVAALAVHRETGLPHAASLADDFAARLLPAAEAHLAAPAVSPSSGGGSPHGFADGLAGVGWALARYAARGGRRTRYAEVARAVHRTALQRARRAGDDSWCSGMAGALLPALELEPASPGSSADVDPWLARLATTPVRADLSLCHGELGVLEALHLLRTSGNTTAGDLLAHRSGLVLGALDQGGPRCGTPEGTRTPGLLSGLAGIGYALLRLGADRHVPSVLLLDAPPRPEPGDAGFGGHDGSARNGTNSRGAMNSPSGTNFRGGRAHGACEAPERTSHTPFPTPTVM</sequence>
<dbReference type="EMBL" id="JAVREQ010000021">
    <property type="protein sequence ID" value="MDT0381346.1"/>
    <property type="molecule type" value="Genomic_DNA"/>
</dbReference>
<accession>A0ABU2NWH5</accession>
<dbReference type="Gene3D" id="1.50.10.20">
    <property type="match status" value="1"/>
</dbReference>
<organism evidence="3 4">
    <name type="scientific">Streptomyces hazeniae</name>
    <dbReference type="NCBI Taxonomy" id="3075538"/>
    <lineage>
        <taxon>Bacteria</taxon>
        <taxon>Bacillati</taxon>
        <taxon>Actinomycetota</taxon>
        <taxon>Actinomycetes</taxon>
        <taxon>Kitasatosporales</taxon>
        <taxon>Streptomycetaceae</taxon>
        <taxon>Streptomyces</taxon>
    </lineage>
</organism>
<dbReference type="PRINTS" id="PR01950">
    <property type="entry name" value="LANCSUPER"/>
</dbReference>
<feature type="region of interest" description="Disordered" evidence="1">
    <location>
        <begin position="1057"/>
        <end position="1119"/>
    </location>
</feature>
<dbReference type="SMART" id="SM01260">
    <property type="entry name" value="LANC_like"/>
    <property type="match status" value="1"/>
</dbReference>
<comment type="caution">
    <text evidence="3">The sequence shown here is derived from an EMBL/GenBank/DDBJ whole genome shotgun (WGS) entry which is preliminary data.</text>
</comment>
<keyword evidence="4" id="KW-1185">Reference proteome</keyword>
<reference evidence="4" key="1">
    <citation type="submission" date="2023-07" db="EMBL/GenBank/DDBJ databases">
        <title>30 novel species of actinomycetes from the DSMZ collection.</title>
        <authorList>
            <person name="Nouioui I."/>
        </authorList>
    </citation>
    <scope>NUCLEOTIDE SEQUENCE [LARGE SCALE GENOMIC DNA]</scope>
    <source>
        <strain evidence="4">DSM 42041</strain>
    </source>
</reference>
<evidence type="ECO:0000313" key="4">
    <source>
        <dbReference type="Proteomes" id="UP001183414"/>
    </source>
</evidence>
<dbReference type="SUPFAM" id="SSF158745">
    <property type="entry name" value="LanC-like"/>
    <property type="match status" value="1"/>
</dbReference>
<evidence type="ECO:0000256" key="1">
    <source>
        <dbReference type="SAM" id="MobiDB-lite"/>
    </source>
</evidence>
<dbReference type="Pfam" id="PF13575">
    <property type="entry name" value="DUF4135"/>
    <property type="match status" value="1"/>
</dbReference>
<dbReference type="InterPro" id="IPR007822">
    <property type="entry name" value="LANC-like"/>
</dbReference>
<dbReference type="InterPro" id="IPR025410">
    <property type="entry name" value="Lant_dehyd"/>
</dbReference>
<feature type="domain" description="Lantibiotic biosynthesis protein dehydration" evidence="2">
    <location>
        <begin position="223"/>
        <end position="596"/>
    </location>
</feature>
<evidence type="ECO:0000313" key="3">
    <source>
        <dbReference type="EMBL" id="MDT0381346.1"/>
    </source>
</evidence>
<name>A0ABU2NWH5_9ACTN</name>
<proteinExistence type="predicted"/>
<protein>
    <submittedName>
        <fullName evidence="3">Type 2 lanthipeptide synthetase LanM family protein</fullName>
    </submittedName>
</protein>
<feature type="compositionally biased region" description="Polar residues" evidence="1">
    <location>
        <begin position="1076"/>
        <end position="1092"/>
    </location>
</feature>
<dbReference type="PRINTS" id="PR01955">
    <property type="entry name" value="LANCFRANKIA"/>
</dbReference>
<dbReference type="NCBIfam" id="TIGR03897">
    <property type="entry name" value="lanti_2_LanM"/>
    <property type="match status" value="1"/>
</dbReference>